<keyword evidence="2" id="KW-1185">Reference proteome</keyword>
<evidence type="ECO:0000313" key="1">
    <source>
        <dbReference type="EMBL" id="RNA20191.1"/>
    </source>
</evidence>
<dbReference type="Proteomes" id="UP000276133">
    <property type="component" value="Unassembled WGS sequence"/>
</dbReference>
<comment type="caution">
    <text evidence="1">The sequence shown here is derived from an EMBL/GenBank/DDBJ whole genome shotgun (WGS) entry which is preliminary data.</text>
</comment>
<name>A0A3M7R9T3_BRAPC</name>
<dbReference type="EMBL" id="REGN01003903">
    <property type="protein sequence ID" value="RNA20191.1"/>
    <property type="molecule type" value="Genomic_DNA"/>
</dbReference>
<gene>
    <name evidence="1" type="ORF">BpHYR1_006465</name>
</gene>
<accession>A0A3M7R9T3</accession>
<organism evidence="1 2">
    <name type="scientific">Brachionus plicatilis</name>
    <name type="common">Marine rotifer</name>
    <name type="synonym">Brachionus muelleri</name>
    <dbReference type="NCBI Taxonomy" id="10195"/>
    <lineage>
        <taxon>Eukaryota</taxon>
        <taxon>Metazoa</taxon>
        <taxon>Spiralia</taxon>
        <taxon>Gnathifera</taxon>
        <taxon>Rotifera</taxon>
        <taxon>Eurotatoria</taxon>
        <taxon>Monogononta</taxon>
        <taxon>Pseudotrocha</taxon>
        <taxon>Ploima</taxon>
        <taxon>Brachionidae</taxon>
        <taxon>Brachionus</taxon>
    </lineage>
</organism>
<evidence type="ECO:0000313" key="2">
    <source>
        <dbReference type="Proteomes" id="UP000276133"/>
    </source>
</evidence>
<protein>
    <submittedName>
        <fullName evidence="1">Uncharacterized protein</fullName>
    </submittedName>
</protein>
<proteinExistence type="predicted"/>
<reference evidence="1 2" key="1">
    <citation type="journal article" date="2018" name="Sci. Rep.">
        <title>Genomic signatures of local adaptation to the degree of environmental predictability in rotifers.</title>
        <authorList>
            <person name="Franch-Gras L."/>
            <person name="Hahn C."/>
            <person name="Garcia-Roger E.M."/>
            <person name="Carmona M.J."/>
            <person name="Serra M."/>
            <person name="Gomez A."/>
        </authorList>
    </citation>
    <scope>NUCLEOTIDE SEQUENCE [LARGE SCALE GENOMIC DNA]</scope>
    <source>
        <strain evidence="1">HYR1</strain>
    </source>
</reference>
<sequence>MLKQWRDGVFGCVRFVFRFVINEKCKRQIIFDEALVYFMGLCFDKIIVSPSEEVSLTNLFSLILKEIFKIAWSLKFWTLIISFIIPKYFLKILKKNLIFSNSQNMCKFCKIALYLKFCMKFHTAYLAYKISKNYYIDKHKCIKIDTIFFNKKEGLVHS</sequence>
<dbReference type="AlphaFoldDB" id="A0A3M7R9T3"/>